<dbReference type="Proteomes" id="UP000639338">
    <property type="component" value="Unassembled WGS sequence"/>
</dbReference>
<organism evidence="2 3">
    <name type="scientific">Aphidius gifuensis</name>
    <name type="common">Parasitoid wasp</name>
    <dbReference type="NCBI Taxonomy" id="684658"/>
    <lineage>
        <taxon>Eukaryota</taxon>
        <taxon>Metazoa</taxon>
        <taxon>Ecdysozoa</taxon>
        <taxon>Arthropoda</taxon>
        <taxon>Hexapoda</taxon>
        <taxon>Insecta</taxon>
        <taxon>Pterygota</taxon>
        <taxon>Neoptera</taxon>
        <taxon>Endopterygota</taxon>
        <taxon>Hymenoptera</taxon>
        <taxon>Apocrita</taxon>
        <taxon>Ichneumonoidea</taxon>
        <taxon>Braconidae</taxon>
        <taxon>Aphidiinae</taxon>
        <taxon>Aphidius</taxon>
    </lineage>
</organism>
<evidence type="ECO:0000259" key="1">
    <source>
        <dbReference type="PROSITE" id="PS50191"/>
    </source>
</evidence>
<dbReference type="AlphaFoldDB" id="A0A834XV83"/>
<dbReference type="Gene3D" id="1.10.8.20">
    <property type="entry name" value="N-terminal domain of phosphatidylinositol transfer protein sec14p"/>
    <property type="match status" value="1"/>
</dbReference>
<dbReference type="OrthoDB" id="440711at2759"/>
<dbReference type="EMBL" id="JACMRX010000003">
    <property type="protein sequence ID" value="KAF7992242.1"/>
    <property type="molecule type" value="Genomic_DNA"/>
</dbReference>
<dbReference type="SUPFAM" id="SSF46938">
    <property type="entry name" value="CRAL/TRIO N-terminal domain"/>
    <property type="match status" value="1"/>
</dbReference>
<dbReference type="GO" id="GO:1902936">
    <property type="term" value="F:phosphatidylinositol bisphosphate binding"/>
    <property type="evidence" value="ECO:0007669"/>
    <property type="project" value="TreeGrafter"/>
</dbReference>
<dbReference type="SMART" id="SM00516">
    <property type="entry name" value="SEC14"/>
    <property type="match status" value="1"/>
</dbReference>
<dbReference type="PROSITE" id="PS50191">
    <property type="entry name" value="CRAL_TRIO"/>
    <property type="match status" value="1"/>
</dbReference>
<dbReference type="Pfam" id="PF03765">
    <property type="entry name" value="CRAL_TRIO_N"/>
    <property type="match status" value="1"/>
</dbReference>
<sequence length="380" mass="44332">MSKIDTEILQVKENYNGNNDGTINLDNEKIEGKKKIEQDNGDLEKMLESMLLRGRDEKSDNNLGDTMYESKEKLTKLNDDISDNEEEECDLDLEEPPPPEVMEYAKQELGESDEVKCQTLQDLRDMIYERGECDPHRMDDAFLIRFLRARSFNVHRAHRLVVRYCDFKEQNPSIHENVDPLKMRHIGDDDVVTVPAYRTQCGRRMMIYRIGNWDPKKYSLEEIFKATVIILELGVLEPRAQILGGIVLFDLQNITMAHAWSITPQIASMVMALMVTSFPMKTHAIHIIHQSWIFDIIYSMFKPLLNKKMQDRVYFHGDDMSSLHAHISPEYLPKKYGGINEELPYYKWIDSLSQKPKIVKEMYQVGYIVQEEMLKMALAQ</sequence>
<dbReference type="SUPFAM" id="SSF52087">
    <property type="entry name" value="CRAL/TRIO domain"/>
    <property type="match status" value="1"/>
</dbReference>
<name>A0A834XV83_APHGI</name>
<protein>
    <recommendedName>
        <fullName evidence="1">CRAL-TRIO domain-containing protein</fullName>
    </recommendedName>
</protein>
<dbReference type="InterPro" id="IPR011074">
    <property type="entry name" value="CRAL/TRIO_N_dom"/>
</dbReference>
<feature type="domain" description="CRAL-TRIO" evidence="1">
    <location>
        <begin position="202"/>
        <end position="344"/>
    </location>
</feature>
<keyword evidence="3" id="KW-1185">Reference proteome</keyword>
<dbReference type="PRINTS" id="PR00180">
    <property type="entry name" value="CRETINALDHBP"/>
</dbReference>
<gene>
    <name evidence="2" type="ORF">HCN44_001567</name>
</gene>
<dbReference type="Gene3D" id="1.20.5.1200">
    <property type="entry name" value="Alpha-tocopherol transfer"/>
    <property type="match status" value="1"/>
</dbReference>
<dbReference type="PANTHER" id="PTHR10174:SF234">
    <property type="entry name" value="SD01558P"/>
    <property type="match status" value="1"/>
</dbReference>
<dbReference type="InterPro" id="IPR036865">
    <property type="entry name" value="CRAL-TRIO_dom_sf"/>
</dbReference>
<dbReference type="InterPro" id="IPR001251">
    <property type="entry name" value="CRAL-TRIO_dom"/>
</dbReference>
<dbReference type="SMART" id="SM01100">
    <property type="entry name" value="CRAL_TRIO_N"/>
    <property type="match status" value="1"/>
</dbReference>
<dbReference type="GO" id="GO:0016020">
    <property type="term" value="C:membrane"/>
    <property type="evidence" value="ECO:0007669"/>
    <property type="project" value="TreeGrafter"/>
</dbReference>
<accession>A0A834XV83</accession>
<comment type="caution">
    <text evidence="2">The sequence shown here is derived from an EMBL/GenBank/DDBJ whole genome shotgun (WGS) entry which is preliminary data.</text>
</comment>
<proteinExistence type="predicted"/>
<dbReference type="CDD" id="cd00170">
    <property type="entry name" value="SEC14"/>
    <property type="match status" value="1"/>
</dbReference>
<dbReference type="Pfam" id="PF00650">
    <property type="entry name" value="CRAL_TRIO"/>
    <property type="match status" value="1"/>
</dbReference>
<evidence type="ECO:0000313" key="3">
    <source>
        <dbReference type="Proteomes" id="UP000639338"/>
    </source>
</evidence>
<dbReference type="Gene3D" id="3.40.525.10">
    <property type="entry name" value="CRAL-TRIO lipid binding domain"/>
    <property type="match status" value="1"/>
</dbReference>
<evidence type="ECO:0000313" key="2">
    <source>
        <dbReference type="EMBL" id="KAF7992242.1"/>
    </source>
</evidence>
<reference evidence="2 3" key="1">
    <citation type="submission" date="2020-08" db="EMBL/GenBank/DDBJ databases">
        <title>Aphidius gifuensis genome sequencing and assembly.</title>
        <authorList>
            <person name="Du Z."/>
        </authorList>
    </citation>
    <scope>NUCLEOTIDE SEQUENCE [LARGE SCALE GENOMIC DNA]</scope>
    <source>
        <strain evidence="2">YNYX2018</strain>
        <tissue evidence="2">Adults</tissue>
    </source>
</reference>
<dbReference type="InterPro" id="IPR036273">
    <property type="entry name" value="CRAL/TRIO_N_dom_sf"/>
</dbReference>
<dbReference type="PANTHER" id="PTHR10174">
    <property type="entry name" value="ALPHA-TOCOPHEROL TRANSFER PROTEIN-RELATED"/>
    <property type="match status" value="1"/>
</dbReference>